<accession>A0A6J5Y2X7</accession>
<evidence type="ECO:0000313" key="1">
    <source>
        <dbReference type="EMBL" id="CAB4290134.1"/>
    </source>
</evidence>
<organism evidence="2 4">
    <name type="scientific">Prunus armeniaca</name>
    <name type="common">Apricot</name>
    <name type="synonym">Armeniaca vulgaris</name>
    <dbReference type="NCBI Taxonomy" id="36596"/>
    <lineage>
        <taxon>Eukaryota</taxon>
        <taxon>Viridiplantae</taxon>
        <taxon>Streptophyta</taxon>
        <taxon>Embryophyta</taxon>
        <taxon>Tracheophyta</taxon>
        <taxon>Spermatophyta</taxon>
        <taxon>Magnoliopsida</taxon>
        <taxon>eudicotyledons</taxon>
        <taxon>Gunneridae</taxon>
        <taxon>Pentapetalae</taxon>
        <taxon>rosids</taxon>
        <taxon>fabids</taxon>
        <taxon>Rosales</taxon>
        <taxon>Rosaceae</taxon>
        <taxon>Amygdaloideae</taxon>
        <taxon>Amygdaleae</taxon>
        <taxon>Prunus</taxon>
    </lineage>
</organism>
<name>A0A6J5Y2X7_PRUAR</name>
<dbReference type="EMBL" id="CAEKDK010000008">
    <property type="protein sequence ID" value="CAB4290134.1"/>
    <property type="molecule type" value="Genomic_DNA"/>
</dbReference>
<dbReference type="Proteomes" id="UP000507245">
    <property type="component" value="Unassembled WGS sequence"/>
</dbReference>
<protein>
    <submittedName>
        <fullName evidence="2">Uncharacterized protein</fullName>
    </submittedName>
</protein>
<gene>
    <name evidence="1" type="ORF">CURHAP_LOCUS50012</name>
    <name evidence="2" type="ORF">ORAREDHAP_LOCUS49325</name>
</gene>
<reference evidence="4" key="1">
    <citation type="journal article" date="2020" name="Genome Biol.">
        <title>Gamete binning: chromosome-level and haplotype-resolved genome assembly enabled by high-throughput single-cell sequencing of gamete genomes.</title>
        <authorList>
            <person name="Campoy J.A."/>
            <person name="Sun H."/>
            <person name="Goel M."/>
            <person name="Jiao W.-B."/>
            <person name="Folz-Donahue K."/>
            <person name="Wang N."/>
            <person name="Rubio M."/>
            <person name="Liu C."/>
            <person name="Kukat C."/>
            <person name="Ruiz D."/>
            <person name="Huettel B."/>
            <person name="Schneeberger K."/>
        </authorList>
    </citation>
    <scope>NUCLEOTIDE SEQUENCE [LARGE SCALE GENOMIC DNA]</scope>
    <source>
        <strain evidence="4">cv. Rojo Pasion</strain>
    </source>
</reference>
<proteinExistence type="predicted"/>
<evidence type="ECO:0000313" key="2">
    <source>
        <dbReference type="EMBL" id="CAB4320480.1"/>
    </source>
</evidence>
<keyword evidence="4" id="KW-1185">Reference proteome</keyword>
<evidence type="ECO:0000313" key="3">
    <source>
        <dbReference type="Proteomes" id="UP000507222"/>
    </source>
</evidence>
<dbReference type="Proteomes" id="UP000507222">
    <property type="component" value="Unassembled WGS sequence"/>
</dbReference>
<dbReference type="AlphaFoldDB" id="A0A6J5Y2X7"/>
<sequence length="72" mass="8216">MHEVHLDFMTLEKDCPDFMTIGNMLSGIYSGLQPKRKTLMEDNMDNAKTEELVISGPFKLGKWSKADWGNHS</sequence>
<dbReference type="EMBL" id="CAEKKB010000008">
    <property type="protein sequence ID" value="CAB4320480.1"/>
    <property type="molecule type" value="Genomic_DNA"/>
</dbReference>
<reference evidence="2 3" key="2">
    <citation type="submission" date="2020-05" db="EMBL/GenBank/DDBJ databases">
        <authorList>
            <person name="Campoy J."/>
            <person name="Schneeberger K."/>
            <person name="Spophaly S."/>
        </authorList>
    </citation>
    <scope>NUCLEOTIDE SEQUENCE [LARGE SCALE GENOMIC DNA]</scope>
    <source>
        <strain evidence="2">PruArmRojPasFocal</strain>
    </source>
</reference>
<evidence type="ECO:0000313" key="4">
    <source>
        <dbReference type="Proteomes" id="UP000507245"/>
    </source>
</evidence>